<gene>
    <name evidence="2" type="ORF">ACFFLM_04690</name>
</gene>
<dbReference type="InterPro" id="IPR029063">
    <property type="entry name" value="SAM-dependent_MTases_sf"/>
</dbReference>
<dbReference type="RefSeq" id="WP_380006042.1">
    <property type="nucleotide sequence ID" value="NZ_JBHLYR010000013.1"/>
</dbReference>
<keyword evidence="3" id="KW-1185">Reference proteome</keyword>
<reference evidence="2 3" key="1">
    <citation type="submission" date="2024-09" db="EMBL/GenBank/DDBJ databases">
        <authorList>
            <person name="Sun Q."/>
            <person name="Mori K."/>
        </authorList>
    </citation>
    <scope>NUCLEOTIDE SEQUENCE [LARGE SCALE GENOMIC DNA]</scope>
    <source>
        <strain evidence="2 3">JCM 13503</strain>
    </source>
</reference>
<keyword evidence="2" id="KW-0489">Methyltransferase</keyword>
<dbReference type="GO" id="GO:0008168">
    <property type="term" value="F:methyltransferase activity"/>
    <property type="evidence" value="ECO:0007669"/>
    <property type="project" value="UniProtKB-KW"/>
</dbReference>
<evidence type="ECO:0000259" key="1">
    <source>
        <dbReference type="Pfam" id="PF08241"/>
    </source>
</evidence>
<dbReference type="GO" id="GO:0032259">
    <property type="term" value="P:methylation"/>
    <property type="evidence" value="ECO:0007669"/>
    <property type="project" value="UniProtKB-KW"/>
</dbReference>
<proteinExistence type="predicted"/>
<dbReference type="Pfam" id="PF08241">
    <property type="entry name" value="Methyltransf_11"/>
    <property type="match status" value="1"/>
</dbReference>
<feature type="domain" description="Methyltransferase type 11" evidence="1">
    <location>
        <begin position="95"/>
        <end position="146"/>
    </location>
</feature>
<dbReference type="PANTHER" id="PTHR43036:SF2">
    <property type="entry name" value="OS04G0481300 PROTEIN"/>
    <property type="match status" value="1"/>
</dbReference>
<evidence type="ECO:0000313" key="3">
    <source>
        <dbReference type="Proteomes" id="UP001589733"/>
    </source>
</evidence>
<evidence type="ECO:0000313" key="2">
    <source>
        <dbReference type="EMBL" id="MFB9991276.1"/>
    </source>
</evidence>
<dbReference type="SUPFAM" id="SSF53335">
    <property type="entry name" value="S-adenosyl-L-methionine-dependent methyltransferases"/>
    <property type="match status" value="1"/>
</dbReference>
<keyword evidence="2" id="KW-0808">Transferase</keyword>
<name>A0ABV6AUU7_9DEIO</name>
<protein>
    <submittedName>
        <fullName evidence="2">Methyltransferase domain-containing protein</fullName>
    </submittedName>
</protein>
<accession>A0ABV6AUU7</accession>
<organism evidence="2 3">
    <name type="scientific">Deinococcus oregonensis</name>
    <dbReference type="NCBI Taxonomy" id="1805970"/>
    <lineage>
        <taxon>Bacteria</taxon>
        <taxon>Thermotogati</taxon>
        <taxon>Deinococcota</taxon>
        <taxon>Deinococci</taxon>
        <taxon>Deinococcales</taxon>
        <taxon>Deinococcaceae</taxon>
        <taxon>Deinococcus</taxon>
    </lineage>
</organism>
<dbReference type="Proteomes" id="UP001589733">
    <property type="component" value="Unassembled WGS sequence"/>
</dbReference>
<comment type="caution">
    <text evidence="2">The sequence shown here is derived from an EMBL/GenBank/DDBJ whole genome shotgun (WGS) entry which is preliminary data.</text>
</comment>
<dbReference type="EMBL" id="JBHLYR010000013">
    <property type="protein sequence ID" value="MFB9991276.1"/>
    <property type="molecule type" value="Genomic_DNA"/>
</dbReference>
<dbReference type="Gene3D" id="3.40.50.150">
    <property type="entry name" value="Vaccinia Virus protein VP39"/>
    <property type="match status" value="1"/>
</dbReference>
<dbReference type="InterPro" id="IPR013216">
    <property type="entry name" value="Methyltransf_11"/>
</dbReference>
<sequence>MPNSRPGLPAHAFRRMDETRDEGFYAQPRFVTHIDEGAIAAVTALYRQYLPAEGRILDLMSSWVSHLPPEVNYARVEGLGMNREELAANPRLTGFTVQNLNLSPQLSYDEATFDGCGICVSIDYLTQPVEVLREVARVLKPGAPIVITFSNRCFPTKAIQIWHTLDDVGHLTLVADFLRQTGQFTGIETLDCSPRSGRGGDPLYAVVAYAVGTSEAAQSYQ</sequence>
<dbReference type="PANTHER" id="PTHR43036">
    <property type="entry name" value="OSJNBB0011N17.9 PROTEIN"/>
    <property type="match status" value="1"/>
</dbReference>